<dbReference type="GO" id="GO:0004526">
    <property type="term" value="F:ribonuclease P activity"/>
    <property type="evidence" value="ECO:0007669"/>
    <property type="project" value="UniProtKB-EC"/>
</dbReference>
<dbReference type="InterPro" id="IPR000100">
    <property type="entry name" value="RNase_P"/>
</dbReference>
<evidence type="ECO:0000313" key="9">
    <source>
        <dbReference type="Proteomes" id="UP001626549"/>
    </source>
</evidence>
<sequence length="119" mass="13306">MAAKFRPSQRLITADDYRQVFKNPDQKAGQKELLLLARQNNLPQHRLGLAVAKKHVPTAVKRNVIKRLAREHFRTLEPKTPSYDIVVLTRPGARNASATGISSALNKQFARLGLLVTPT</sequence>
<dbReference type="EC" id="3.1.26.5" evidence="6 7"/>
<accession>A0ABZ0IFY2</accession>
<keyword evidence="1 6" id="KW-0819">tRNA processing</keyword>
<dbReference type="NCBIfam" id="TIGR00188">
    <property type="entry name" value="rnpA"/>
    <property type="match status" value="1"/>
</dbReference>
<dbReference type="InterPro" id="IPR014721">
    <property type="entry name" value="Ribsml_uS5_D2-typ_fold_subgr"/>
</dbReference>
<dbReference type="Gene3D" id="3.30.230.10">
    <property type="match status" value="1"/>
</dbReference>
<dbReference type="RefSeq" id="WP_407328292.1">
    <property type="nucleotide sequence ID" value="NZ_CP136865.1"/>
</dbReference>
<evidence type="ECO:0000256" key="3">
    <source>
        <dbReference type="ARBA" id="ARBA00022759"/>
    </source>
</evidence>
<evidence type="ECO:0000256" key="6">
    <source>
        <dbReference type="HAMAP-Rule" id="MF_00227"/>
    </source>
</evidence>
<evidence type="ECO:0000256" key="1">
    <source>
        <dbReference type="ARBA" id="ARBA00022694"/>
    </source>
</evidence>
<protein>
    <recommendedName>
        <fullName evidence="6 7">Ribonuclease P protein component</fullName>
        <shortName evidence="6">RNase P protein</shortName>
        <shortName evidence="6">RNaseP protein</shortName>
        <ecNumber evidence="6 7">3.1.26.5</ecNumber>
    </recommendedName>
    <alternativeName>
        <fullName evidence="6">Protein C5</fullName>
    </alternativeName>
</protein>
<name>A0ABZ0IFY2_9GAMM</name>
<comment type="function">
    <text evidence="6">RNaseP catalyzes the removal of the 5'-leader sequence from pre-tRNA to produce the mature 5'-terminus. It can also cleave other RNA substrates such as 4.5S RNA. The protein component plays an auxiliary but essential role in vivo by binding to the 5'-leader sequence and broadening the substrate specificity of the ribozyme.</text>
</comment>
<evidence type="ECO:0000313" key="8">
    <source>
        <dbReference type="EMBL" id="WOJ97444.1"/>
    </source>
</evidence>
<keyword evidence="5 6" id="KW-0694">RNA-binding</keyword>
<dbReference type="Pfam" id="PF00825">
    <property type="entry name" value="Ribonuclease_P"/>
    <property type="match status" value="1"/>
</dbReference>
<dbReference type="EMBL" id="CP136865">
    <property type="protein sequence ID" value="WOJ97444.1"/>
    <property type="molecule type" value="Genomic_DNA"/>
</dbReference>
<reference evidence="8 9" key="1">
    <citation type="submission" date="2023-10" db="EMBL/GenBank/DDBJ databases">
        <title>Two novel species belonging to the OM43/NOR5 clade.</title>
        <authorList>
            <person name="Park M."/>
        </authorList>
    </citation>
    <scope>NUCLEOTIDE SEQUENCE [LARGE SCALE GENOMIC DNA]</scope>
    <source>
        <strain evidence="8 9">IMCC45268</strain>
    </source>
</reference>
<organism evidence="8 9">
    <name type="scientific">Congregibacter brevis</name>
    <dbReference type="NCBI Taxonomy" id="3081201"/>
    <lineage>
        <taxon>Bacteria</taxon>
        <taxon>Pseudomonadati</taxon>
        <taxon>Pseudomonadota</taxon>
        <taxon>Gammaproteobacteria</taxon>
        <taxon>Cellvibrionales</taxon>
        <taxon>Halieaceae</taxon>
        <taxon>Congregibacter</taxon>
    </lineage>
</organism>
<keyword evidence="2 6" id="KW-0540">Nuclease</keyword>
<dbReference type="SUPFAM" id="SSF54211">
    <property type="entry name" value="Ribosomal protein S5 domain 2-like"/>
    <property type="match status" value="1"/>
</dbReference>
<evidence type="ECO:0000256" key="4">
    <source>
        <dbReference type="ARBA" id="ARBA00022801"/>
    </source>
</evidence>
<keyword evidence="4 6" id="KW-0378">Hydrolase</keyword>
<dbReference type="InterPro" id="IPR020568">
    <property type="entry name" value="Ribosomal_Su5_D2-typ_SF"/>
</dbReference>
<keyword evidence="9" id="KW-1185">Reference proteome</keyword>
<gene>
    <name evidence="6 8" type="primary">rnpA</name>
    <name evidence="8" type="ORF">R0137_02460</name>
</gene>
<dbReference type="PANTHER" id="PTHR33992:SF1">
    <property type="entry name" value="RIBONUCLEASE P PROTEIN COMPONENT"/>
    <property type="match status" value="1"/>
</dbReference>
<dbReference type="HAMAP" id="MF_00227">
    <property type="entry name" value="RNase_P"/>
    <property type="match status" value="1"/>
</dbReference>
<comment type="catalytic activity">
    <reaction evidence="6">
        <text>Endonucleolytic cleavage of RNA, removing 5'-extranucleotides from tRNA precursor.</text>
        <dbReference type="EC" id="3.1.26.5"/>
    </reaction>
</comment>
<evidence type="ECO:0000256" key="2">
    <source>
        <dbReference type="ARBA" id="ARBA00022722"/>
    </source>
</evidence>
<dbReference type="PANTHER" id="PTHR33992">
    <property type="entry name" value="RIBONUCLEASE P PROTEIN COMPONENT"/>
    <property type="match status" value="1"/>
</dbReference>
<comment type="similarity">
    <text evidence="6">Belongs to the RnpA family.</text>
</comment>
<proteinExistence type="inferred from homology"/>
<evidence type="ECO:0000256" key="7">
    <source>
        <dbReference type="NCBIfam" id="TIGR00188"/>
    </source>
</evidence>
<dbReference type="Proteomes" id="UP001626549">
    <property type="component" value="Chromosome"/>
</dbReference>
<keyword evidence="3 6" id="KW-0255">Endonuclease</keyword>
<evidence type="ECO:0000256" key="5">
    <source>
        <dbReference type="ARBA" id="ARBA00022884"/>
    </source>
</evidence>
<comment type="subunit">
    <text evidence="6">Consists of a catalytic RNA component (M1 or rnpB) and a protein subunit.</text>
</comment>